<evidence type="ECO:0000313" key="8">
    <source>
        <dbReference type="EMBL" id="QTH63083.1"/>
    </source>
</evidence>
<accession>A0A975DA72</accession>
<keyword evidence="5 6" id="KW-0472">Membrane</keyword>
<dbReference type="InterPro" id="IPR050375">
    <property type="entry name" value="MFS_TsgA-like"/>
</dbReference>
<dbReference type="Gene3D" id="1.20.1250.20">
    <property type="entry name" value="MFS general substrate transporter like domains"/>
    <property type="match status" value="2"/>
</dbReference>
<feature type="transmembrane region" description="Helical" evidence="6">
    <location>
        <begin position="213"/>
        <end position="237"/>
    </location>
</feature>
<feature type="transmembrane region" description="Helical" evidence="6">
    <location>
        <begin position="130"/>
        <end position="150"/>
    </location>
</feature>
<evidence type="ECO:0000256" key="2">
    <source>
        <dbReference type="ARBA" id="ARBA00022475"/>
    </source>
</evidence>
<dbReference type="Proteomes" id="UP000682739">
    <property type="component" value="Chromosome"/>
</dbReference>
<dbReference type="InterPro" id="IPR036259">
    <property type="entry name" value="MFS_trans_sf"/>
</dbReference>
<reference evidence="8" key="1">
    <citation type="submission" date="2021-03" db="EMBL/GenBank/DDBJ databases">
        <title>Description of Psychrosphaera ytuae sp. nov. isolated from deep sea sediment of South China Sea.</title>
        <authorList>
            <person name="Zhang J."/>
            <person name="Xu X.-D."/>
        </authorList>
    </citation>
    <scope>NUCLEOTIDE SEQUENCE</scope>
    <source>
        <strain evidence="8">MTZ26</strain>
    </source>
</reference>
<dbReference type="RefSeq" id="WP_208830948.1">
    <property type="nucleotide sequence ID" value="NZ_CP072110.1"/>
</dbReference>
<dbReference type="Pfam" id="PF07690">
    <property type="entry name" value="MFS_1"/>
    <property type="match status" value="2"/>
</dbReference>
<evidence type="ECO:0000256" key="5">
    <source>
        <dbReference type="ARBA" id="ARBA00023136"/>
    </source>
</evidence>
<dbReference type="KEGG" id="psym:J1N51_10045"/>
<dbReference type="GO" id="GO:0005886">
    <property type="term" value="C:plasma membrane"/>
    <property type="evidence" value="ECO:0007669"/>
    <property type="project" value="UniProtKB-SubCell"/>
</dbReference>
<feature type="transmembrane region" description="Helical" evidence="6">
    <location>
        <begin position="315"/>
        <end position="334"/>
    </location>
</feature>
<keyword evidence="3 6" id="KW-0812">Transmembrane</keyword>
<proteinExistence type="predicted"/>
<evidence type="ECO:0000256" key="1">
    <source>
        <dbReference type="ARBA" id="ARBA00004429"/>
    </source>
</evidence>
<dbReference type="SUPFAM" id="SSF103473">
    <property type="entry name" value="MFS general substrate transporter"/>
    <property type="match status" value="1"/>
</dbReference>
<dbReference type="PANTHER" id="PTHR43702:SF11">
    <property type="entry name" value="L-FUCOSE-PROTON SYMPORTER"/>
    <property type="match status" value="1"/>
</dbReference>
<evidence type="ECO:0000256" key="6">
    <source>
        <dbReference type="SAM" id="Phobius"/>
    </source>
</evidence>
<evidence type="ECO:0000256" key="3">
    <source>
        <dbReference type="ARBA" id="ARBA00022692"/>
    </source>
</evidence>
<keyword evidence="4 6" id="KW-1133">Transmembrane helix</keyword>
<feature type="transmembrane region" description="Helical" evidence="6">
    <location>
        <begin position="170"/>
        <end position="192"/>
    </location>
</feature>
<comment type="subcellular location">
    <subcellularLocation>
        <location evidence="1">Cell inner membrane</location>
        <topology evidence="1">Multi-pass membrane protein</topology>
    </subcellularLocation>
</comment>
<feature type="transmembrane region" description="Helical" evidence="6">
    <location>
        <begin position="47"/>
        <end position="64"/>
    </location>
</feature>
<feature type="domain" description="Major facilitator superfamily (MFS) profile" evidence="7">
    <location>
        <begin position="6"/>
        <end position="404"/>
    </location>
</feature>
<name>A0A975DA72_9GAMM</name>
<keyword evidence="9" id="KW-1185">Reference proteome</keyword>
<dbReference type="AlphaFoldDB" id="A0A975DA72"/>
<organism evidence="8 9">
    <name type="scientific">Psychrosphaera ytuae</name>
    <dbReference type="NCBI Taxonomy" id="2820710"/>
    <lineage>
        <taxon>Bacteria</taxon>
        <taxon>Pseudomonadati</taxon>
        <taxon>Pseudomonadota</taxon>
        <taxon>Gammaproteobacteria</taxon>
        <taxon>Alteromonadales</taxon>
        <taxon>Pseudoalteromonadaceae</taxon>
        <taxon>Psychrosphaera</taxon>
    </lineage>
</organism>
<feature type="transmembrane region" description="Helical" evidence="6">
    <location>
        <begin position="96"/>
        <end position="118"/>
    </location>
</feature>
<evidence type="ECO:0000256" key="4">
    <source>
        <dbReference type="ARBA" id="ARBA00022989"/>
    </source>
</evidence>
<feature type="transmembrane region" description="Helical" evidence="6">
    <location>
        <begin position="7"/>
        <end position="32"/>
    </location>
</feature>
<feature type="transmembrane region" description="Helical" evidence="6">
    <location>
        <begin position="71"/>
        <end position="90"/>
    </location>
</feature>
<dbReference type="PANTHER" id="PTHR43702">
    <property type="entry name" value="L-FUCOSE-PROTON SYMPORTER"/>
    <property type="match status" value="1"/>
</dbReference>
<gene>
    <name evidence="8" type="ORF">J1N51_10045</name>
</gene>
<protein>
    <submittedName>
        <fullName evidence="8">MFS transporter</fullName>
    </submittedName>
</protein>
<dbReference type="GO" id="GO:0022857">
    <property type="term" value="F:transmembrane transporter activity"/>
    <property type="evidence" value="ECO:0007669"/>
    <property type="project" value="InterPro"/>
</dbReference>
<feature type="transmembrane region" description="Helical" evidence="6">
    <location>
        <begin position="275"/>
        <end position="295"/>
    </location>
</feature>
<dbReference type="EMBL" id="CP072110">
    <property type="protein sequence ID" value="QTH63083.1"/>
    <property type="molecule type" value="Genomic_DNA"/>
</dbReference>
<feature type="transmembrane region" description="Helical" evidence="6">
    <location>
        <begin position="380"/>
        <end position="400"/>
    </location>
</feature>
<feature type="transmembrane region" description="Helical" evidence="6">
    <location>
        <begin position="346"/>
        <end position="368"/>
    </location>
</feature>
<evidence type="ECO:0000313" key="9">
    <source>
        <dbReference type="Proteomes" id="UP000682739"/>
    </source>
</evidence>
<dbReference type="InterPro" id="IPR020846">
    <property type="entry name" value="MFS_dom"/>
</dbReference>
<evidence type="ECO:0000259" key="7">
    <source>
        <dbReference type="PROSITE" id="PS50850"/>
    </source>
</evidence>
<keyword evidence="2" id="KW-1003">Cell membrane</keyword>
<dbReference type="InterPro" id="IPR011701">
    <property type="entry name" value="MFS"/>
</dbReference>
<feature type="transmembrane region" description="Helical" evidence="6">
    <location>
        <begin position="249"/>
        <end position="268"/>
    </location>
</feature>
<dbReference type="PROSITE" id="PS50850">
    <property type="entry name" value="MFS"/>
    <property type="match status" value="1"/>
</dbReference>
<sequence>MSRIRIIIAISACYFLFAILLNSVGTVILQAINSMDVSKTEASSLEGFKDLSIAFASFFIASLIPRLGYKIALFIALIAVTIGSLNSALMASFGSIQLLFALIGVSFALVKVAVYAIIGQLTDSAEQHSSLLNTVEGIFMLGSLSGYWLFSLFVDPNDTSSLEWLNVYYILALLAVVALLFVSFSPISIPAIETKQSPSQAFFDMLKLSLDKLILIFIISIFLYVLIEQGIGTWLPTFNNQVLGLPTDVSVQLTSIFAGALAVGRLLAGVVLRYVSWFVFLTVCLAAMSLLILLTVPLSADYSAQSIKSVFDVPFVAFLLPLIGLFMAPIYPLLNSVMLSSLEKHQHAAMTGLIVVFSALGGTTGSIITGFTFDKFGGQTAFYLSIVPIVLLFLSVSLFYKKTRLPNVTEA</sequence>